<comment type="caution">
    <text evidence="6">The sequence shown here is derived from an EMBL/GenBank/DDBJ whole genome shotgun (WGS) entry which is preliminary data.</text>
</comment>
<feature type="domain" description="SAF" evidence="5">
    <location>
        <begin position="111"/>
        <end position="172"/>
    </location>
</feature>
<dbReference type="SMART" id="SM00858">
    <property type="entry name" value="SAF"/>
    <property type="match status" value="1"/>
</dbReference>
<dbReference type="Pfam" id="PF13144">
    <property type="entry name" value="ChapFlgA"/>
    <property type="match status" value="1"/>
</dbReference>
<proteinExistence type="inferred from homology"/>
<feature type="chain" id="PRO_5033107075" description="Flagella basal body P-ring formation protein FlgA" evidence="4">
    <location>
        <begin position="23"/>
        <end position="238"/>
    </location>
</feature>
<dbReference type="GO" id="GO:0044780">
    <property type="term" value="P:bacterial-type flagellum assembly"/>
    <property type="evidence" value="ECO:0007669"/>
    <property type="project" value="InterPro"/>
</dbReference>
<evidence type="ECO:0000313" key="7">
    <source>
        <dbReference type="Proteomes" id="UP000575469"/>
    </source>
</evidence>
<keyword evidence="6" id="KW-0969">Cilium</keyword>
<feature type="signal peptide" evidence="4">
    <location>
        <begin position="1"/>
        <end position="22"/>
    </location>
</feature>
<dbReference type="InterPro" id="IPR017585">
    <property type="entry name" value="SAF_FlgA"/>
</dbReference>
<dbReference type="PANTHER" id="PTHR36307:SF1">
    <property type="entry name" value="FLAGELLA BASAL BODY P-RING FORMATION PROTEIN FLGA"/>
    <property type="match status" value="1"/>
</dbReference>
<evidence type="ECO:0000256" key="2">
    <source>
        <dbReference type="ARBA" id="ARBA00022729"/>
    </source>
</evidence>
<protein>
    <recommendedName>
        <fullName evidence="4">Flagella basal body P-ring formation protein FlgA</fullName>
    </recommendedName>
</protein>
<evidence type="ECO:0000259" key="5">
    <source>
        <dbReference type="SMART" id="SM00858"/>
    </source>
</evidence>
<organism evidence="6 7">
    <name type="scientific">Ralstonia insidiosa</name>
    <dbReference type="NCBI Taxonomy" id="190721"/>
    <lineage>
        <taxon>Bacteria</taxon>
        <taxon>Pseudomonadati</taxon>
        <taxon>Pseudomonadota</taxon>
        <taxon>Betaproteobacteria</taxon>
        <taxon>Burkholderiales</taxon>
        <taxon>Burkholderiaceae</taxon>
        <taxon>Ralstonia</taxon>
    </lineage>
</organism>
<dbReference type="EMBL" id="JABBZM010000001">
    <property type="protein sequence ID" value="NMV36303.1"/>
    <property type="molecule type" value="Genomic_DNA"/>
</dbReference>
<dbReference type="Gene3D" id="3.90.1210.10">
    <property type="entry name" value="Antifreeze-like/N-acetylneuraminic acid synthase C-terminal domain"/>
    <property type="match status" value="1"/>
</dbReference>
<keyword evidence="6" id="KW-0282">Flagellum</keyword>
<name>A0A848NTQ1_9RALS</name>
<comment type="similarity">
    <text evidence="4">Belongs to the FlgA family.</text>
</comment>
<dbReference type="PANTHER" id="PTHR36307">
    <property type="entry name" value="FLAGELLA BASAL BODY P-RING FORMATION PROTEIN FLGA"/>
    <property type="match status" value="1"/>
</dbReference>
<dbReference type="Gene3D" id="2.30.30.760">
    <property type="match status" value="1"/>
</dbReference>
<dbReference type="InterPro" id="IPR013974">
    <property type="entry name" value="SAF"/>
</dbReference>
<dbReference type="Proteomes" id="UP000575469">
    <property type="component" value="Unassembled WGS sequence"/>
</dbReference>
<comment type="subcellular location">
    <subcellularLocation>
        <location evidence="1 4">Periplasm</location>
    </subcellularLocation>
</comment>
<dbReference type="RefSeq" id="WP_169338879.1">
    <property type="nucleotide sequence ID" value="NZ_JABBZM010000001.1"/>
</dbReference>
<keyword evidence="6" id="KW-0966">Cell projection</keyword>
<keyword evidence="3 4" id="KW-0574">Periplasm</keyword>
<dbReference type="CDD" id="cd11614">
    <property type="entry name" value="SAF_CpaB_FlgA_like"/>
    <property type="match status" value="1"/>
</dbReference>
<evidence type="ECO:0000256" key="4">
    <source>
        <dbReference type="RuleBase" id="RU362063"/>
    </source>
</evidence>
<evidence type="ECO:0000256" key="1">
    <source>
        <dbReference type="ARBA" id="ARBA00004418"/>
    </source>
</evidence>
<evidence type="ECO:0000313" key="6">
    <source>
        <dbReference type="EMBL" id="NMV36303.1"/>
    </source>
</evidence>
<dbReference type="GO" id="GO:0042597">
    <property type="term" value="C:periplasmic space"/>
    <property type="evidence" value="ECO:0007669"/>
    <property type="project" value="UniProtKB-SubCell"/>
</dbReference>
<accession>A0A848NTQ1</accession>
<sequence>MKPLVSAAMAGGLLMTPLMAMAQPALTGDPAAAQVEEAAQAWLARYVADHALNDAQASATVSTPRRPASTCGEPYDIAVTDTKVLTRMRFSVRCPGESRATVYVVRARIELPVLVAATALAPNQSLSETDFTHDVRDFAHTPDALTDAAAAIGRTPRRAVKAGQVIQARLLKGVEAIRRGQAVQIVANTGPVEVTVPGTAMQNGAIDDVIRVKNTSTGKTISARVTSASTVEPVGAKK</sequence>
<dbReference type="AlphaFoldDB" id="A0A848NTQ1"/>
<keyword evidence="4" id="KW-1005">Bacterial flagellum biogenesis</keyword>
<comment type="function">
    <text evidence="4">Involved in the assembly process of the P-ring formation. It may associate with FlgF on the rod constituting a structure essential for the P-ring assembly or may act as a modulator protein for the P-ring assembly.</text>
</comment>
<evidence type="ECO:0000256" key="3">
    <source>
        <dbReference type="ARBA" id="ARBA00022764"/>
    </source>
</evidence>
<reference evidence="6 7" key="1">
    <citation type="submission" date="2020-04" db="EMBL/GenBank/DDBJ databases">
        <title>Ralstonia insidiosa genome sequencing and assembly.</title>
        <authorList>
            <person name="Martins R.C.R."/>
            <person name="Perdigao-Neto L.V."/>
            <person name="Levin A.S.S."/>
            <person name="Costa S.F."/>
        </authorList>
    </citation>
    <scope>NUCLEOTIDE SEQUENCE [LARGE SCALE GENOMIC DNA]</scope>
    <source>
        <strain evidence="6 7">5047</strain>
    </source>
</reference>
<dbReference type="NCBIfam" id="TIGR03170">
    <property type="entry name" value="flgA_cterm"/>
    <property type="match status" value="1"/>
</dbReference>
<dbReference type="InterPro" id="IPR039246">
    <property type="entry name" value="Flagellar_FlgA"/>
</dbReference>
<keyword evidence="2 4" id="KW-0732">Signal</keyword>
<gene>
    <name evidence="6" type="primary">flgA</name>
    <name evidence="6" type="ORF">HGR00_00080</name>
</gene>